<sequence>MFNRHAHLPFEPRQSISEPAVPQLKKPKQNVRFEEKCQPKQQKPHRQNPLFNIGDKVRVQGPASLIKKGESPCSDVVEVVDVISDYIFKLSNGNIWNTRCLRKYYLPMVLNIPADDNPEPIPKL</sequence>
<protein>
    <submittedName>
        <fullName evidence="3">Uncharacterized protein</fullName>
    </submittedName>
</protein>
<accession>A0A915HLY7</accession>
<keyword evidence="2" id="KW-1185">Reference proteome</keyword>
<dbReference type="AlphaFoldDB" id="A0A915HLY7"/>
<dbReference type="Proteomes" id="UP000887565">
    <property type="component" value="Unplaced"/>
</dbReference>
<proteinExistence type="predicted"/>
<evidence type="ECO:0000313" key="2">
    <source>
        <dbReference type="Proteomes" id="UP000887565"/>
    </source>
</evidence>
<feature type="region of interest" description="Disordered" evidence="1">
    <location>
        <begin position="1"/>
        <end position="28"/>
    </location>
</feature>
<organism evidence="2 3">
    <name type="scientific">Romanomermis culicivorax</name>
    <name type="common">Nematode worm</name>
    <dbReference type="NCBI Taxonomy" id="13658"/>
    <lineage>
        <taxon>Eukaryota</taxon>
        <taxon>Metazoa</taxon>
        <taxon>Ecdysozoa</taxon>
        <taxon>Nematoda</taxon>
        <taxon>Enoplea</taxon>
        <taxon>Dorylaimia</taxon>
        <taxon>Mermithida</taxon>
        <taxon>Mermithoidea</taxon>
        <taxon>Mermithidae</taxon>
        <taxon>Romanomermis</taxon>
    </lineage>
</organism>
<evidence type="ECO:0000313" key="3">
    <source>
        <dbReference type="WBParaSite" id="nRc.2.0.1.t02689-RA"/>
    </source>
</evidence>
<reference evidence="3" key="1">
    <citation type="submission" date="2022-11" db="UniProtKB">
        <authorList>
            <consortium name="WormBaseParasite"/>
        </authorList>
    </citation>
    <scope>IDENTIFICATION</scope>
</reference>
<name>A0A915HLY7_ROMCU</name>
<evidence type="ECO:0000256" key="1">
    <source>
        <dbReference type="SAM" id="MobiDB-lite"/>
    </source>
</evidence>
<dbReference type="WBParaSite" id="nRc.2.0.1.t02689-RA">
    <property type="protein sequence ID" value="nRc.2.0.1.t02689-RA"/>
    <property type="gene ID" value="nRc.2.0.1.g02689"/>
</dbReference>